<dbReference type="Pfam" id="PF06569">
    <property type="entry name" value="DUF1128"/>
    <property type="match status" value="1"/>
</dbReference>
<dbReference type="OrthoDB" id="2361695at2"/>
<evidence type="ECO:0000313" key="2">
    <source>
        <dbReference type="EMBL" id="SER62006.1"/>
    </source>
</evidence>
<evidence type="ECO:0000256" key="1">
    <source>
        <dbReference type="HAMAP-Rule" id="MF_00829"/>
    </source>
</evidence>
<protein>
    <recommendedName>
        <fullName evidence="1">UPF0435 protein SAMN05518684_102298</fullName>
    </recommendedName>
</protein>
<name>A0A1H9QNA6_9BACI</name>
<accession>A0A1H9QNA6</accession>
<keyword evidence="3" id="KW-1185">Reference proteome</keyword>
<dbReference type="STRING" id="1601833.SAMN05518684_102298"/>
<comment type="similarity">
    <text evidence="1">Belongs to the UPF0435 family.</text>
</comment>
<dbReference type="AlphaFoldDB" id="A0A1H9QNA6"/>
<organism evidence="2 3">
    <name type="scientific">Salipaludibacillus aurantiacus</name>
    <dbReference type="NCBI Taxonomy" id="1601833"/>
    <lineage>
        <taxon>Bacteria</taxon>
        <taxon>Bacillati</taxon>
        <taxon>Bacillota</taxon>
        <taxon>Bacilli</taxon>
        <taxon>Bacillales</taxon>
        <taxon>Bacillaceae</taxon>
    </lineage>
</organism>
<evidence type="ECO:0000313" key="3">
    <source>
        <dbReference type="Proteomes" id="UP000198571"/>
    </source>
</evidence>
<gene>
    <name evidence="2" type="ORF">SAMN05518684_102298</name>
</gene>
<dbReference type="HAMAP" id="MF_00829">
    <property type="entry name" value="UPF0435"/>
    <property type="match status" value="1"/>
</dbReference>
<dbReference type="Proteomes" id="UP000198571">
    <property type="component" value="Unassembled WGS sequence"/>
</dbReference>
<reference evidence="3" key="1">
    <citation type="submission" date="2016-10" db="EMBL/GenBank/DDBJ databases">
        <authorList>
            <person name="Varghese N."/>
            <person name="Submissions S."/>
        </authorList>
    </citation>
    <scope>NUCLEOTIDE SEQUENCE [LARGE SCALE GENOMIC DNA]</scope>
    <source>
        <strain evidence="3">S9</strain>
    </source>
</reference>
<proteinExistence type="inferred from homology"/>
<dbReference type="EMBL" id="FOGT01000002">
    <property type="protein sequence ID" value="SER62006.1"/>
    <property type="molecule type" value="Genomic_DNA"/>
</dbReference>
<sequence>MVFFKVHVKIDKTNKLERVLSLANNEKNREELSAMIEDIKTKLQVVNGAAIKPEHFSLKKYDDIEEIHAMVMKKDNFSVSEMDAIVSELGSMRDQSDN</sequence>
<dbReference type="InterPro" id="IPR009507">
    <property type="entry name" value="UPF0435"/>
</dbReference>